<dbReference type="OrthoDB" id="3290460at2"/>
<sequence>MRFDVITQASPEQVLRALTDFTDRRVQIWNRTLDPKTFEVRGLGDSWAVARESTPGSPFWVVARYDWSDPTVVRWTEEESSYGGHGSGSVRIAPAAGGGSRLQVEWSSNDPRRTRDKMMLFVLHHSPVNRVISRLWTNALNRYAESDSA</sequence>
<dbReference type="Pfam" id="PF10604">
    <property type="entry name" value="Polyketide_cyc2"/>
    <property type="match status" value="1"/>
</dbReference>
<dbReference type="SUPFAM" id="SSF55961">
    <property type="entry name" value="Bet v1-like"/>
    <property type="match status" value="1"/>
</dbReference>
<keyword evidence="2" id="KW-1185">Reference proteome</keyword>
<gene>
    <name evidence="1" type="ORF">E1261_38585</name>
</gene>
<organism evidence="1 2">
    <name type="scientific">Kribbella albertanoniae</name>
    <dbReference type="NCBI Taxonomy" id="1266829"/>
    <lineage>
        <taxon>Bacteria</taxon>
        <taxon>Bacillati</taxon>
        <taxon>Actinomycetota</taxon>
        <taxon>Actinomycetes</taxon>
        <taxon>Propionibacteriales</taxon>
        <taxon>Kribbellaceae</taxon>
        <taxon>Kribbella</taxon>
    </lineage>
</organism>
<dbReference type="InterPro" id="IPR019587">
    <property type="entry name" value="Polyketide_cyclase/dehydratase"/>
</dbReference>
<accession>A0A4R4P402</accession>
<evidence type="ECO:0008006" key="3">
    <source>
        <dbReference type="Google" id="ProtNLM"/>
    </source>
</evidence>
<proteinExistence type="predicted"/>
<protein>
    <recommendedName>
        <fullName evidence="3">SRPBCC family protein</fullName>
    </recommendedName>
</protein>
<dbReference type="EMBL" id="SMKA01000302">
    <property type="protein sequence ID" value="TDC16629.1"/>
    <property type="molecule type" value="Genomic_DNA"/>
</dbReference>
<evidence type="ECO:0000313" key="2">
    <source>
        <dbReference type="Proteomes" id="UP000295075"/>
    </source>
</evidence>
<dbReference type="RefSeq" id="WP_132414705.1">
    <property type="nucleotide sequence ID" value="NZ_SMKA01000302.1"/>
</dbReference>
<comment type="caution">
    <text evidence="1">The sequence shown here is derived from an EMBL/GenBank/DDBJ whole genome shotgun (WGS) entry which is preliminary data.</text>
</comment>
<dbReference type="AlphaFoldDB" id="A0A4R4P402"/>
<dbReference type="Proteomes" id="UP000295075">
    <property type="component" value="Unassembled WGS sequence"/>
</dbReference>
<reference evidence="1 2" key="1">
    <citation type="submission" date="2019-03" db="EMBL/GenBank/DDBJ databases">
        <title>Draft genome sequences of novel Actinobacteria.</title>
        <authorList>
            <person name="Sahin N."/>
            <person name="Ay H."/>
            <person name="Saygin H."/>
        </authorList>
    </citation>
    <scope>NUCLEOTIDE SEQUENCE [LARGE SCALE GENOMIC DNA]</scope>
    <source>
        <strain evidence="1 2">JCM 30547</strain>
    </source>
</reference>
<evidence type="ECO:0000313" key="1">
    <source>
        <dbReference type="EMBL" id="TDC16629.1"/>
    </source>
</evidence>
<name>A0A4R4P402_9ACTN</name>